<organism evidence="9 10">
    <name type="scientific">[Myrmecia] bisecta</name>
    <dbReference type="NCBI Taxonomy" id="41462"/>
    <lineage>
        <taxon>Eukaryota</taxon>
        <taxon>Viridiplantae</taxon>
        <taxon>Chlorophyta</taxon>
        <taxon>core chlorophytes</taxon>
        <taxon>Trebouxiophyceae</taxon>
        <taxon>Trebouxiales</taxon>
        <taxon>Trebouxiaceae</taxon>
        <taxon>Myrmecia</taxon>
    </lineage>
</organism>
<sequence length="384" mass="42149">MAHRVSCRTVASREENNKLQAATFNSKVEHFTVPLPQEVEERLEQIVGSVPELGPGSRVLDVGSGTGCLIHHMQARGVQDVLAVDLSSGMLDELRQRFSSGSTCGNNAGVRTWCGDVQSLPAYQGPFDAAFFNAVFGNVYDQRDTLLHAALLLKPGGHIVLSHPLGRQWLAGLHRDAPRLVPHDLPDQAALQQLVADLPLEVRSVRDEPDLYIAVLQVPKCYAFAQSPLYLEGAVVTGFGRGSKQMGVPTANLPPEPLAAKLEQLPLGVYFGWAQLDTAPEQPPADREVHKMVMNVGRRPTIGKETDLTVEVHVLHKFSQDFYGRHLRVVTLGYIRPEMKFDGLPSLIARIKADIGIAKSQLDLPELVTFQRDRIFTAADPQQG</sequence>
<evidence type="ECO:0000256" key="4">
    <source>
        <dbReference type="ARBA" id="ARBA00022643"/>
    </source>
</evidence>
<dbReference type="SUPFAM" id="SSF53335">
    <property type="entry name" value="S-adenosyl-L-methionine-dependent methyltransferases"/>
    <property type="match status" value="1"/>
</dbReference>
<dbReference type="GO" id="GO:0008531">
    <property type="term" value="F:riboflavin kinase activity"/>
    <property type="evidence" value="ECO:0007669"/>
    <property type="project" value="UniProtKB-EC"/>
</dbReference>
<dbReference type="SMART" id="SM00904">
    <property type="entry name" value="Flavokinase"/>
    <property type="match status" value="1"/>
</dbReference>
<dbReference type="CDD" id="cd02440">
    <property type="entry name" value="AdoMet_MTases"/>
    <property type="match status" value="1"/>
</dbReference>
<name>A0AAW1PRW7_9CHLO</name>
<protein>
    <recommendedName>
        <fullName evidence="2">riboflavin kinase</fullName>
        <ecNumber evidence="2">2.7.1.26</ecNumber>
    </recommendedName>
</protein>
<dbReference type="InterPro" id="IPR029063">
    <property type="entry name" value="SAM-dependent_MTases_sf"/>
</dbReference>
<evidence type="ECO:0000313" key="10">
    <source>
        <dbReference type="Proteomes" id="UP001489004"/>
    </source>
</evidence>
<gene>
    <name evidence="9" type="ORF">WJX72_000132</name>
</gene>
<reference evidence="9 10" key="1">
    <citation type="journal article" date="2024" name="Nat. Commun.">
        <title>Phylogenomics reveals the evolutionary origins of lichenization in chlorophyte algae.</title>
        <authorList>
            <person name="Puginier C."/>
            <person name="Libourel C."/>
            <person name="Otte J."/>
            <person name="Skaloud P."/>
            <person name="Haon M."/>
            <person name="Grisel S."/>
            <person name="Petersen M."/>
            <person name="Berrin J.G."/>
            <person name="Delaux P.M."/>
            <person name="Dal Grande F."/>
            <person name="Keller J."/>
        </authorList>
    </citation>
    <scope>NUCLEOTIDE SEQUENCE [LARGE SCALE GENOMIC DNA]</scope>
    <source>
        <strain evidence="9 10">SAG 2043</strain>
    </source>
</reference>
<keyword evidence="4" id="KW-0288">FMN</keyword>
<dbReference type="Gene3D" id="2.40.30.30">
    <property type="entry name" value="Riboflavin kinase-like"/>
    <property type="match status" value="1"/>
</dbReference>
<dbReference type="GO" id="GO:0009231">
    <property type="term" value="P:riboflavin biosynthetic process"/>
    <property type="evidence" value="ECO:0007669"/>
    <property type="project" value="InterPro"/>
</dbReference>
<comment type="pathway">
    <text evidence="1">Cofactor biosynthesis; FMN biosynthesis; FMN from riboflavin (ATP route): step 1/1.</text>
</comment>
<evidence type="ECO:0000259" key="8">
    <source>
        <dbReference type="SMART" id="SM00904"/>
    </source>
</evidence>
<dbReference type="Proteomes" id="UP001489004">
    <property type="component" value="Unassembled WGS sequence"/>
</dbReference>
<keyword evidence="5" id="KW-0808">Transferase</keyword>
<dbReference type="EMBL" id="JALJOR010000005">
    <property type="protein sequence ID" value="KAK9816431.1"/>
    <property type="molecule type" value="Genomic_DNA"/>
</dbReference>
<dbReference type="EC" id="2.7.1.26" evidence="2"/>
<dbReference type="InterPro" id="IPR023468">
    <property type="entry name" value="Riboflavin_kinase"/>
</dbReference>
<dbReference type="GO" id="GO:0005524">
    <property type="term" value="F:ATP binding"/>
    <property type="evidence" value="ECO:0007669"/>
    <property type="project" value="UniProtKB-KW"/>
</dbReference>
<evidence type="ECO:0000256" key="1">
    <source>
        <dbReference type="ARBA" id="ARBA00005201"/>
    </source>
</evidence>
<dbReference type="Pfam" id="PF01687">
    <property type="entry name" value="Flavokinase"/>
    <property type="match status" value="1"/>
</dbReference>
<dbReference type="GO" id="GO:0009398">
    <property type="term" value="P:FMN biosynthetic process"/>
    <property type="evidence" value="ECO:0007669"/>
    <property type="project" value="TreeGrafter"/>
</dbReference>
<dbReference type="InterPro" id="IPR023465">
    <property type="entry name" value="Riboflavin_kinase_dom_sf"/>
</dbReference>
<accession>A0AAW1PRW7</accession>
<evidence type="ECO:0000256" key="3">
    <source>
        <dbReference type="ARBA" id="ARBA00022630"/>
    </source>
</evidence>
<evidence type="ECO:0000256" key="5">
    <source>
        <dbReference type="ARBA" id="ARBA00022679"/>
    </source>
</evidence>
<keyword evidence="10" id="KW-1185">Reference proteome</keyword>
<keyword evidence="6" id="KW-0547">Nucleotide-binding</keyword>
<dbReference type="Pfam" id="PF13489">
    <property type="entry name" value="Methyltransf_23"/>
    <property type="match status" value="1"/>
</dbReference>
<dbReference type="SUPFAM" id="SSF82114">
    <property type="entry name" value="Riboflavin kinase-like"/>
    <property type="match status" value="1"/>
</dbReference>
<dbReference type="AlphaFoldDB" id="A0AAW1PRW7"/>
<evidence type="ECO:0000256" key="2">
    <source>
        <dbReference type="ARBA" id="ARBA00012105"/>
    </source>
</evidence>
<dbReference type="PANTHER" id="PTHR22749:SF6">
    <property type="entry name" value="RIBOFLAVIN KINASE"/>
    <property type="match status" value="1"/>
</dbReference>
<dbReference type="PANTHER" id="PTHR22749">
    <property type="entry name" value="RIBOFLAVIN KINASE/FMN ADENYLYLTRANSFERASE"/>
    <property type="match status" value="1"/>
</dbReference>
<proteinExistence type="predicted"/>
<keyword evidence="3" id="KW-0285">Flavoprotein</keyword>
<feature type="domain" description="Riboflavin kinase" evidence="8">
    <location>
        <begin position="224"/>
        <end position="363"/>
    </location>
</feature>
<evidence type="ECO:0000313" key="9">
    <source>
        <dbReference type="EMBL" id="KAK9816431.1"/>
    </source>
</evidence>
<dbReference type="Gene3D" id="3.40.50.150">
    <property type="entry name" value="Vaccinia Virus protein VP39"/>
    <property type="match status" value="1"/>
</dbReference>
<comment type="caution">
    <text evidence="9">The sequence shown here is derived from an EMBL/GenBank/DDBJ whole genome shotgun (WGS) entry which is preliminary data.</text>
</comment>
<dbReference type="InterPro" id="IPR015865">
    <property type="entry name" value="Riboflavin_kinase_bac/euk"/>
</dbReference>
<evidence type="ECO:0000256" key="7">
    <source>
        <dbReference type="ARBA" id="ARBA00022840"/>
    </source>
</evidence>
<keyword evidence="7" id="KW-0067">ATP-binding</keyword>
<evidence type="ECO:0000256" key="6">
    <source>
        <dbReference type="ARBA" id="ARBA00022741"/>
    </source>
</evidence>